<dbReference type="EMBL" id="CP070608">
    <property type="protein sequence ID" value="QSE99316.1"/>
    <property type="molecule type" value="Genomic_DNA"/>
</dbReference>
<feature type="region of interest" description="Disordered" evidence="2">
    <location>
        <begin position="582"/>
        <end position="642"/>
    </location>
</feature>
<evidence type="ECO:0000256" key="1">
    <source>
        <dbReference type="SAM" id="Coils"/>
    </source>
</evidence>
<protein>
    <recommendedName>
        <fullName evidence="5">DUF4175 family protein</fullName>
    </recommendedName>
</protein>
<sequence length="1043" mass="120829">MKLFNLNKAIKDDDAAKSIGNTFPEIRDKLLNIIQLQSNSSNSLAVAGVNQKINQLPDVRFSEAVSNTENVKSLPWLLFPLGILLLIILSKPEIITQSSKRISQFNTEFIPQAPFNFVLDGSNLQAFKNDDYLLSVKLEGSSIPTSVYVNDGERKLKMASVGNGLFQYTFNKIQHSKSIQFEAAGYYSKTYELNVLSRPDLKAFNIYLNYPKYLSKKSELLSNVGSVQVPEGTNLKWQLSTSSADSVTINFNSSDKSLALQQVDDQIFEAAKTAKESEEYTISLKNANSNNRDVINYRIDVIKDQYPKIETNIYQDTLLFSVIGLGGNISDDYGLRRLNLYYSIDESNFMAVPIPIDIKQNSQRFYYTWNVDSLLSEGQEVSYYLQVWDNDGFNGSKSTKTGVFKFNVPSKSEIKSEVDKVAEQTKSDIDKTLKDAKELKEQLDEAERRVKGKKELNWQDNKLIKDLIEKREQLDKAINELKEQNRNNELKRERFTPQDKRVQEKVEQLQNLMDDLLDEETKKLYDELKRLLEEQEDLEGIQEMIEKINNKETNLEQELERTLELFKKMKLEHDLNETINELKEQIDDQESLIRETQRPEDQEEKKSGKQQRLEEKNQYDNNKLENNSSQELKEKQEQLQEEFSQLEEKLEDIKKQNQSLKNPESLPETGDEQNLIKENQQKSKEFLENNQQDQSRQKQQKAKEAMEEMAAKLEQMQASMEMQAMQENLEDLRAIVHNLIKLSFDQEELMAEFQEVRQSDPKFVELSQKQLKLKDDSQIVQDSLLALANRVFQIASFVTREVTEMNERMDKSVEYIRERKKPQAVAEQQFAMTSMNNLALLLDDVLQQMQNAMADAMGKPQKKPGQPKTPSLSELQQQLNNKIEELKGSGKKGRQLSEELAEMAAQQERIRKALEEAQQKAGQMEGVNKPGDGIAEKMEETEKDLVNKQLTEETIRRQKEILTRLLESEEALREQELDQKRKGETANDYEKVIPDAFENYFKLKEQEIELLKTIPPKLYPYYKDEVNEYFKRIGNTTDNIKSE</sequence>
<reference evidence="3" key="1">
    <citation type="submission" date="2021-02" db="EMBL/GenBank/DDBJ databases">
        <title>Fulvivirga sp. S481 isolated from sea water.</title>
        <authorList>
            <person name="Bae S.S."/>
            <person name="Baek K."/>
        </authorList>
    </citation>
    <scope>NUCLEOTIDE SEQUENCE</scope>
    <source>
        <strain evidence="3">S481</strain>
    </source>
</reference>
<name>A0A974WIZ0_9BACT</name>
<keyword evidence="4" id="KW-1185">Reference proteome</keyword>
<gene>
    <name evidence="3" type="ORF">JR347_03430</name>
</gene>
<evidence type="ECO:0000256" key="2">
    <source>
        <dbReference type="SAM" id="MobiDB-lite"/>
    </source>
</evidence>
<organism evidence="3 4">
    <name type="scientific">Fulvivirga lutea</name>
    <dbReference type="NCBI Taxonomy" id="2810512"/>
    <lineage>
        <taxon>Bacteria</taxon>
        <taxon>Pseudomonadati</taxon>
        <taxon>Bacteroidota</taxon>
        <taxon>Cytophagia</taxon>
        <taxon>Cytophagales</taxon>
        <taxon>Fulvivirgaceae</taxon>
        <taxon>Fulvivirga</taxon>
    </lineage>
</organism>
<evidence type="ECO:0000313" key="4">
    <source>
        <dbReference type="Proteomes" id="UP000662783"/>
    </source>
</evidence>
<dbReference type="Proteomes" id="UP000662783">
    <property type="component" value="Chromosome"/>
</dbReference>
<feature type="region of interest" description="Disordered" evidence="2">
    <location>
        <begin position="686"/>
        <end position="708"/>
    </location>
</feature>
<evidence type="ECO:0000313" key="3">
    <source>
        <dbReference type="EMBL" id="QSE99316.1"/>
    </source>
</evidence>
<evidence type="ECO:0008006" key="5">
    <source>
        <dbReference type="Google" id="ProtNLM"/>
    </source>
</evidence>
<dbReference type="KEGG" id="fuv:JR347_03430"/>
<accession>A0A974WIZ0</accession>
<feature type="compositionally biased region" description="Basic and acidic residues" evidence="2">
    <location>
        <begin position="582"/>
        <end position="618"/>
    </location>
</feature>
<dbReference type="AlphaFoldDB" id="A0A974WIZ0"/>
<keyword evidence="1" id="KW-0175">Coiled coil</keyword>
<feature type="coiled-coil region" evidence="1">
    <location>
        <begin position="835"/>
        <end position="923"/>
    </location>
</feature>
<proteinExistence type="predicted"/>